<dbReference type="Proteomes" id="UP000319663">
    <property type="component" value="Unassembled WGS sequence"/>
</dbReference>
<proteinExistence type="predicted"/>
<dbReference type="PANTHER" id="PTHR47425:SF1">
    <property type="entry name" value="MISCELLANEOUS ZN(II)2CYS6 TRANSCRIPTION FACTOR (EUROFUNG)"/>
    <property type="match status" value="1"/>
</dbReference>
<evidence type="ECO:0000256" key="2">
    <source>
        <dbReference type="SAM" id="MobiDB-lite"/>
    </source>
</evidence>
<dbReference type="STRING" id="5098.A0A507QY01"/>
<reference evidence="4 5" key="1">
    <citation type="submission" date="2019-06" db="EMBL/GenBank/DDBJ databases">
        <title>Wine fermentation using esterase from Monascus purpureus.</title>
        <authorList>
            <person name="Geng C."/>
            <person name="Zhang Y."/>
        </authorList>
    </citation>
    <scope>NUCLEOTIDE SEQUENCE [LARGE SCALE GENOMIC DNA]</scope>
    <source>
        <strain evidence="4">HQ1</strain>
    </source>
</reference>
<dbReference type="EMBL" id="VIFY01000062">
    <property type="protein sequence ID" value="TQB72546.1"/>
    <property type="molecule type" value="Genomic_DNA"/>
</dbReference>
<dbReference type="OrthoDB" id="4451586at2759"/>
<dbReference type="InterPro" id="IPR052761">
    <property type="entry name" value="Fungal_Detox/Toxin_TFs"/>
</dbReference>
<organism evidence="4 5">
    <name type="scientific">Monascus purpureus</name>
    <name type="common">Red mold</name>
    <name type="synonym">Monascus anka</name>
    <dbReference type="NCBI Taxonomy" id="5098"/>
    <lineage>
        <taxon>Eukaryota</taxon>
        <taxon>Fungi</taxon>
        <taxon>Dikarya</taxon>
        <taxon>Ascomycota</taxon>
        <taxon>Pezizomycotina</taxon>
        <taxon>Eurotiomycetes</taxon>
        <taxon>Eurotiomycetidae</taxon>
        <taxon>Eurotiales</taxon>
        <taxon>Aspergillaceae</taxon>
        <taxon>Monascus</taxon>
    </lineage>
</organism>
<dbReference type="GO" id="GO:0003677">
    <property type="term" value="F:DNA binding"/>
    <property type="evidence" value="ECO:0007669"/>
    <property type="project" value="InterPro"/>
</dbReference>
<dbReference type="AlphaFoldDB" id="A0A507QY01"/>
<gene>
    <name evidence="4" type="ORF">MPDQ_006769</name>
</gene>
<dbReference type="PANTHER" id="PTHR47425">
    <property type="entry name" value="FARB-RELATED"/>
    <property type="match status" value="1"/>
</dbReference>
<dbReference type="SMART" id="SM00906">
    <property type="entry name" value="Fungal_trans"/>
    <property type="match status" value="1"/>
</dbReference>
<feature type="domain" description="Xylanolytic transcriptional activator regulatory" evidence="3">
    <location>
        <begin position="233"/>
        <end position="305"/>
    </location>
</feature>
<dbReference type="Pfam" id="PF04082">
    <property type="entry name" value="Fungal_trans"/>
    <property type="match status" value="1"/>
</dbReference>
<name>A0A507QY01_MONPU</name>
<feature type="region of interest" description="Disordered" evidence="2">
    <location>
        <begin position="437"/>
        <end position="464"/>
    </location>
</feature>
<feature type="compositionally biased region" description="Basic and acidic residues" evidence="2">
    <location>
        <begin position="16"/>
        <end position="30"/>
    </location>
</feature>
<dbReference type="InterPro" id="IPR007219">
    <property type="entry name" value="XnlR_reg_dom"/>
</dbReference>
<keyword evidence="5" id="KW-1185">Reference proteome</keyword>
<dbReference type="CDD" id="cd12148">
    <property type="entry name" value="fungal_TF_MHR"/>
    <property type="match status" value="1"/>
</dbReference>
<evidence type="ECO:0000313" key="5">
    <source>
        <dbReference type="Proteomes" id="UP000319663"/>
    </source>
</evidence>
<dbReference type="GO" id="GO:0006351">
    <property type="term" value="P:DNA-templated transcription"/>
    <property type="evidence" value="ECO:0007669"/>
    <property type="project" value="InterPro"/>
</dbReference>
<accession>A0A507QY01</accession>
<dbReference type="GO" id="GO:0008270">
    <property type="term" value="F:zinc ion binding"/>
    <property type="evidence" value="ECO:0007669"/>
    <property type="project" value="InterPro"/>
</dbReference>
<keyword evidence="1" id="KW-0539">Nucleus</keyword>
<sequence length="741" mass="83766">MSTKRKLQVAGFQDEPFAKRSHTWEPETHTDWLNSSELKGESQASGYPDGKCSLPPSSLPPSNMVSAIRELIDPDFDPIPAILNEKPRFLKSLPPRISANDVDFLRSRGALSIPEPGLRNELLRCYVKWVHSFMPVLDLHEFLRCIAQNDPNGNISLLLFQAVMFVGTAFVDLKYLQAAGYEKRKSARDVYFSRIKLLYSFECEEDRIAILQTVLLMTYWFEYDQESNAGGDIWDWIGICNTHSHSIGLNKDPTNSDMDPRTKRLRVRLWWSLYARDRLIAMGLRRPTHINEGTSDVPLLTLDDFNFESFHPSVLEMLKCRLLVNISDQKRLAVMFIEKVKLCQCVGRVLFAQYSASHRHFGTTNRTTITLVPREASESELTRCSRKLESWLGGLPKDIDFNHSPTRNSTEDEDVLFLHGAMLRMLYHATSSALHRPWASKSPKNKDHPKTRSQCQSTAREKMDDATTGITRIVQGLNRKDLTRFLPQSGVTVIIPAAVSHLANSTSADPIIQDISIHGFYKCVQALHLLQDMYPAADFEVANLEAAVKTQCESYGSFLKLMQGISLCLPRPRCQTDSPRIAFMEDKSDDRDDDYQCLMEPNDSLSLSPYIQTQNHNNNTPSPYSPTCSIRPVLLNVDQTPSHLPEIPPLFPDNDEIDMDLDVNVDMDMSWSNGFVAENESNRDSSSLGVRLDTQMSPHGNDFLALSQKALQPTVWAGELRGITGDLDRDLGLSESGDDLY</sequence>
<comment type="caution">
    <text evidence="4">The sequence shown here is derived from an EMBL/GenBank/DDBJ whole genome shotgun (WGS) entry which is preliminary data.</text>
</comment>
<evidence type="ECO:0000313" key="4">
    <source>
        <dbReference type="EMBL" id="TQB72546.1"/>
    </source>
</evidence>
<protein>
    <recommendedName>
        <fullName evidence="3">Xylanolytic transcriptional activator regulatory domain-containing protein</fullName>
    </recommendedName>
</protein>
<feature type="compositionally biased region" description="Polar residues" evidence="2">
    <location>
        <begin position="31"/>
        <end position="45"/>
    </location>
</feature>
<evidence type="ECO:0000259" key="3">
    <source>
        <dbReference type="SMART" id="SM00906"/>
    </source>
</evidence>
<evidence type="ECO:0000256" key="1">
    <source>
        <dbReference type="ARBA" id="ARBA00023242"/>
    </source>
</evidence>
<feature type="region of interest" description="Disordered" evidence="2">
    <location>
        <begin position="1"/>
        <end position="58"/>
    </location>
</feature>